<dbReference type="GO" id="GO:0009244">
    <property type="term" value="P:lipopolysaccharide core region biosynthetic process"/>
    <property type="evidence" value="ECO:0007669"/>
    <property type="project" value="TreeGrafter"/>
</dbReference>
<reference evidence="3" key="1">
    <citation type="submission" date="2024-06" db="EMBL/GenBank/DDBJ databases">
        <authorList>
            <person name="Coelho C."/>
            <person name="Bento M."/>
            <person name="Garcia E."/>
            <person name="Camelo A."/>
            <person name="Brandao I."/>
            <person name="Espirito Santo C."/>
            <person name="Trovao J."/>
            <person name="Verissimo A."/>
            <person name="Costa J."/>
            <person name="Tiago I."/>
        </authorList>
    </citation>
    <scope>NUCLEOTIDE SEQUENCE</scope>
    <source>
        <strain evidence="3">KWT182</strain>
    </source>
</reference>
<dbReference type="GO" id="GO:0005829">
    <property type="term" value="C:cytosol"/>
    <property type="evidence" value="ECO:0007669"/>
    <property type="project" value="TreeGrafter"/>
</dbReference>
<protein>
    <submittedName>
        <fullName evidence="3">Glycosyltransferase family 9 protein</fullName>
        <ecNumber evidence="3">2.4.-.-</ecNumber>
    </submittedName>
</protein>
<keyword evidence="1 3" id="KW-0328">Glycosyltransferase</keyword>
<dbReference type="AlphaFoldDB" id="A0AAU7Q853"/>
<dbReference type="CDD" id="cd03789">
    <property type="entry name" value="GT9_LPS_heptosyltransferase"/>
    <property type="match status" value="1"/>
</dbReference>
<dbReference type="EC" id="2.4.-.-" evidence="3"/>
<dbReference type="Gene3D" id="3.40.50.2000">
    <property type="entry name" value="Glycogen Phosphorylase B"/>
    <property type="match status" value="2"/>
</dbReference>
<name>A0AAU7Q853_9GAMM</name>
<gene>
    <name evidence="3" type="ORF">ABK905_23350</name>
</gene>
<proteinExistence type="predicted"/>
<dbReference type="PANTHER" id="PTHR30160:SF1">
    <property type="entry name" value="LIPOPOLYSACCHARIDE 1,2-N-ACETYLGLUCOSAMINETRANSFERASE-RELATED"/>
    <property type="match status" value="1"/>
</dbReference>
<dbReference type="GO" id="GO:0008713">
    <property type="term" value="F:ADP-heptose-lipopolysaccharide heptosyltransferase activity"/>
    <property type="evidence" value="ECO:0007669"/>
    <property type="project" value="TreeGrafter"/>
</dbReference>
<sequence length="348" mass="39004">MKVLVICRDNIGDTILTTPLIGALSEILHCQVDVLVNSYNAEVLKGNAHVAKIYTYTKTHHRDNTSSIIKIIAYRIKILFEIKKSDYDAVIIGKGVWDKRALHWVRFSKAKRIIALGKRPHPKITDLIPLCPSPYVHFVELFHHMLAPLGIDSRPGRLELHAQTELVDFYRKRYAINGDKWVIALQLSSRKVTQRWPAENFIALARRLAMTIPCRLILLWSPGATDNPRHPGDDDKARYIAEACRDLPLTPIPTLTLSELFAAMSLCDLLVSSDGGAMHVGAALDKPTVALFGDSDPGHWAPWQVPHRILQNVEKDVRTLSVDKVFHAVMNLRAACRDSQGIDKAVGD</sequence>
<evidence type="ECO:0000256" key="1">
    <source>
        <dbReference type="ARBA" id="ARBA00022676"/>
    </source>
</evidence>
<evidence type="ECO:0000256" key="2">
    <source>
        <dbReference type="ARBA" id="ARBA00022679"/>
    </source>
</evidence>
<dbReference type="SUPFAM" id="SSF53756">
    <property type="entry name" value="UDP-Glycosyltransferase/glycogen phosphorylase"/>
    <property type="match status" value="1"/>
</dbReference>
<organism evidence="3">
    <name type="scientific">Acerihabitans sp. KWT182</name>
    <dbReference type="NCBI Taxonomy" id="3157919"/>
    <lineage>
        <taxon>Bacteria</taxon>
        <taxon>Pseudomonadati</taxon>
        <taxon>Pseudomonadota</taxon>
        <taxon>Gammaproteobacteria</taxon>
        <taxon>Enterobacterales</taxon>
        <taxon>Pectobacteriaceae</taxon>
        <taxon>Acerihabitans</taxon>
    </lineage>
</organism>
<keyword evidence="2 3" id="KW-0808">Transferase</keyword>
<accession>A0AAU7Q853</accession>
<dbReference type="PANTHER" id="PTHR30160">
    <property type="entry name" value="TETRAACYLDISACCHARIDE 4'-KINASE-RELATED"/>
    <property type="match status" value="1"/>
</dbReference>
<dbReference type="InterPro" id="IPR051199">
    <property type="entry name" value="LPS_LOS_Heptosyltrfase"/>
</dbReference>
<dbReference type="Pfam" id="PF01075">
    <property type="entry name" value="Glyco_transf_9"/>
    <property type="match status" value="1"/>
</dbReference>
<evidence type="ECO:0000313" key="3">
    <source>
        <dbReference type="EMBL" id="XBS69339.1"/>
    </source>
</evidence>
<dbReference type="InterPro" id="IPR002201">
    <property type="entry name" value="Glyco_trans_9"/>
</dbReference>
<dbReference type="EMBL" id="CP157947">
    <property type="protein sequence ID" value="XBS69339.1"/>
    <property type="molecule type" value="Genomic_DNA"/>
</dbReference>